<name>A0A3P1YLA6_TANFO</name>
<dbReference type="AlphaFoldDB" id="A0A3P1YLA6"/>
<dbReference type="EMBL" id="RQYN01000060">
    <property type="protein sequence ID" value="RRD71368.1"/>
    <property type="molecule type" value="Genomic_DNA"/>
</dbReference>
<comment type="caution">
    <text evidence="1">The sequence shown here is derived from an EMBL/GenBank/DDBJ whole genome shotgun (WGS) entry which is preliminary data.</text>
</comment>
<gene>
    <name evidence="1" type="ORF">EII41_11920</name>
</gene>
<sequence length="68" mass="7409">MDIQDYLALLNPVIRNCSLAVSQQLNNLTIQQFTASVGGIRAESPDYFSPIPQGWGIDIQTLFGGLKA</sequence>
<evidence type="ECO:0000313" key="2">
    <source>
        <dbReference type="Proteomes" id="UP000279860"/>
    </source>
</evidence>
<organism evidence="1 2">
    <name type="scientific">Tannerella forsythia</name>
    <name type="common">Bacteroides forsythus</name>
    <dbReference type="NCBI Taxonomy" id="28112"/>
    <lineage>
        <taxon>Bacteria</taxon>
        <taxon>Pseudomonadati</taxon>
        <taxon>Bacteroidota</taxon>
        <taxon>Bacteroidia</taxon>
        <taxon>Bacteroidales</taxon>
        <taxon>Tannerellaceae</taxon>
        <taxon>Tannerella</taxon>
    </lineage>
</organism>
<evidence type="ECO:0000313" key="1">
    <source>
        <dbReference type="EMBL" id="RRD71368.1"/>
    </source>
</evidence>
<reference evidence="1 2" key="1">
    <citation type="submission" date="2018-11" db="EMBL/GenBank/DDBJ databases">
        <title>Genomes From Bacteria Associated with the Canine Oral Cavity: a Test Case for Automated Genome-Based Taxonomic Assignment.</title>
        <authorList>
            <person name="Coil D.A."/>
            <person name="Jospin G."/>
            <person name="Darling A.E."/>
            <person name="Wallis C."/>
            <person name="Davis I.J."/>
            <person name="Harris S."/>
            <person name="Eisen J.A."/>
            <person name="Holcombe L.J."/>
            <person name="O'Flynn C."/>
        </authorList>
    </citation>
    <scope>NUCLEOTIDE SEQUENCE [LARGE SCALE GENOMIC DNA]</scope>
    <source>
        <strain evidence="1 2">OH1426_COT-023</strain>
    </source>
</reference>
<proteinExistence type="predicted"/>
<protein>
    <submittedName>
        <fullName evidence="1">Uncharacterized protein</fullName>
    </submittedName>
</protein>
<dbReference type="Proteomes" id="UP000279860">
    <property type="component" value="Unassembled WGS sequence"/>
</dbReference>
<dbReference type="RefSeq" id="WP_124790770.1">
    <property type="nucleotide sequence ID" value="NZ_RQYN01000060.1"/>
</dbReference>
<accession>A0A3P1YLA6</accession>